<gene>
    <name evidence="1" type="ORF">CTRU02_213286</name>
</gene>
<name>A0ACC3YKA5_COLTU</name>
<organism evidence="1 2">
    <name type="scientific">Colletotrichum truncatum</name>
    <name type="common">Anthracnose fungus</name>
    <name type="synonym">Colletotrichum capsici</name>
    <dbReference type="NCBI Taxonomy" id="5467"/>
    <lineage>
        <taxon>Eukaryota</taxon>
        <taxon>Fungi</taxon>
        <taxon>Dikarya</taxon>
        <taxon>Ascomycota</taxon>
        <taxon>Pezizomycotina</taxon>
        <taxon>Sordariomycetes</taxon>
        <taxon>Hypocreomycetidae</taxon>
        <taxon>Glomerellales</taxon>
        <taxon>Glomerellaceae</taxon>
        <taxon>Colletotrichum</taxon>
        <taxon>Colletotrichum truncatum species complex</taxon>
    </lineage>
</organism>
<dbReference type="Proteomes" id="UP000805649">
    <property type="component" value="Unassembled WGS sequence"/>
</dbReference>
<sequence length="196" mass="22397">MAEIVGIVASLAAIIQLIEYGEKLSRQLYKFSDFIKFKAEEVEECAARTQLFSDTVNLARSTLDKYCEENKKSAVIEYISSSHILPSLNKTCASVTRRLYRATRQVKGLRSGGSGLITFIRWWYQKDAIMVLFPEMDSYKTTLMLLMHSAQMEGLTMIMKNLPPGSYEEISKIKQDRQDSGPWRVTPHKVLTIPEF</sequence>
<protein>
    <submittedName>
        <fullName evidence="1">Uncharacterized protein</fullName>
    </submittedName>
</protein>
<evidence type="ECO:0000313" key="2">
    <source>
        <dbReference type="Proteomes" id="UP000805649"/>
    </source>
</evidence>
<keyword evidence="2" id="KW-1185">Reference proteome</keyword>
<comment type="caution">
    <text evidence="1">The sequence shown here is derived from an EMBL/GenBank/DDBJ whole genome shotgun (WGS) entry which is preliminary data.</text>
</comment>
<accession>A0ACC3YKA5</accession>
<dbReference type="EMBL" id="VUJX02000009">
    <property type="protein sequence ID" value="KAL0932333.1"/>
    <property type="molecule type" value="Genomic_DNA"/>
</dbReference>
<evidence type="ECO:0000313" key="1">
    <source>
        <dbReference type="EMBL" id="KAL0932333.1"/>
    </source>
</evidence>
<reference evidence="1 2" key="1">
    <citation type="journal article" date="2020" name="Phytopathology">
        <title>Genome Sequence Resources of Colletotrichum truncatum, C. plurivorum, C. musicola, and C. sojae: Four Species Pathogenic to Soybean (Glycine max).</title>
        <authorList>
            <person name="Rogerio F."/>
            <person name="Boufleur T.R."/>
            <person name="Ciampi-Guillardi M."/>
            <person name="Sukno S.A."/>
            <person name="Thon M.R."/>
            <person name="Massola Junior N.S."/>
            <person name="Baroncelli R."/>
        </authorList>
    </citation>
    <scope>NUCLEOTIDE SEQUENCE [LARGE SCALE GENOMIC DNA]</scope>
    <source>
        <strain evidence="1 2">CMES1059</strain>
    </source>
</reference>
<proteinExistence type="predicted"/>